<accession>A0A2I7N4W7</accession>
<dbReference type="AlphaFoldDB" id="A0A2I7N4W7"/>
<dbReference type="Gene3D" id="3.20.20.80">
    <property type="entry name" value="Glycosidases"/>
    <property type="match status" value="1"/>
</dbReference>
<protein>
    <submittedName>
        <fullName evidence="1">Uncharacterized protein</fullName>
    </submittedName>
</protein>
<proteinExistence type="predicted"/>
<evidence type="ECO:0000313" key="1">
    <source>
        <dbReference type="EMBL" id="AUR51500.1"/>
    </source>
</evidence>
<gene>
    <name evidence="1" type="ORF">CUN60_04075</name>
</gene>
<organism evidence="1 2">
    <name type="scientific">Aquella oligotrophica</name>
    <dbReference type="NCBI Taxonomy" id="2067065"/>
    <lineage>
        <taxon>Bacteria</taxon>
        <taxon>Pseudomonadati</taxon>
        <taxon>Pseudomonadota</taxon>
        <taxon>Betaproteobacteria</taxon>
        <taxon>Neisseriales</taxon>
        <taxon>Neisseriaceae</taxon>
        <taxon>Aquella</taxon>
    </lineage>
</organism>
<dbReference type="Proteomes" id="UP000236655">
    <property type="component" value="Chromosome"/>
</dbReference>
<dbReference type="EMBL" id="CP024847">
    <property type="protein sequence ID" value="AUR51500.1"/>
    <property type="molecule type" value="Genomic_DNA"/>
</dbReference>
<dbReference type="KEGG" id="nba:CUN60_04075"/>
<evidence type="ECO:0000313" key="2">
    <source>
        <dbReference type="Proteomes" id="UP000236655"/>
    </source>
</evidence>
<reference evidence="2" key="1">
    <citation type="submission" date="2017-11" db="EMBL/GenBank/DDBJ databases">
        <authorList>
            <person name="Chan K.G."/>
            <person name="Lee L.S."/>
        </authorList>
    </citation>
    <scope>NUCLEOTIDE SEQUENCE [LARGE SCALE GENOMIC DNA]</scope>
    <source>
        <strain evidence="2">DSM 100970</strain>
    </source>
</reference>
<keyword evidence="2" id="KW-1185">Reference proteome</keyword>
<sequence>MPRRGKHQPIYNWFYWSWNANSGDTGGIVDDSWKNINWNRIDHLSRGVLSGQTVINPSGIGLQPWYINHQLKMMLSLFVMLPVRYQQYRKPAE</sequence>
<name>A0A2I7N4W7_9NEIS</name>